<protein>
    <recommendedName>
        <fullName evidence="3">Nucleoside 2-deoxyribosyltransferase</fullName>
    </recommendedName>
</protein>
<reference evidence="2" key="1">
    <citation type="submission" date="2016-01" db="EMBL/GenBank/DDBJ databases">
        <authorList>
            <person name="Peeters C."/>
        </authorList>
    </citation>
    <scope>NUCLEOTIDE SEQUENCE [LARGE SCALE GENOMIC DNA]</scope>
</reference>
<proteinExistence type="predicted"/>
<evidence type="ECO:0000313" key="1">
    <source>
        <dbReference type="EMBL" id="SAL20415.1"/>
    </source>
</evidence>
<sequence length="123" mass="13356">MIRVYLAGPMSGYPELNFPAFHAEAARLRAMGFEIANPAEIDVGPDPTWLECMRACIKLLSDCDGIALLPGWEQSEGANVEHTLARGLRLRVMQARHIVGLAGDMPVISQEAVVKLLDEAEAA</sequence>
<keyword evidence="2" id="KW-1185">Reference proteome</keyword>
<dbReference type="RefSeq" id="WP_053567914.1">
    <property type="nucleotide sequence ID" value="NZ_FCNY02000002.1"/>
</dbReference>
<dbReference type="SUPFAM" id="SSF52309">
    <property type="entry name" value="N-(deoxy)ribosyltransferase-like"/>
    <property type="match status" value="1"/>
</dbReference>
<evidence type="ECO:0000313" key="2">
    <source>
        <dbReference type="Proteomes" id="UP000054740"/>
    </source>
</evidence>
<evidence type="ECO:0008006" key="3">
    <source>
        <dbReference type="Google" id="ProtNLM"/>
    </source>
</evidence>
<organism evidence="1 2">
    <name type="scientific">Caballeronia cordobensis</name>
    <name type="common">Burkholderia cordobensis</name>
    <dbReference type="NCBI Taxonomy" id="1353886"/>
    <lineage>
        <taxon>Bacteria</taxon>
        <taxon>Pseudomonadati</taxon>
        <taxon>Pseudomonadota</taxon>
        <taxon>Betaproteobacteria</taxon>
        <taxon>Burkholderiales</taxon>
        <taxon>Burkholderiaceae</taxon>
        <taxon>Caballeronia</taxon>
    </lineage>
</organism>
<dbReference type="Gene3D" id="3.40.50.10400">
    <property type="entry name" value="Hypothetical protein PA1492"/>
    <property type="match status" value="1"/>
</dbReference>
<gene>
    <name evidence="1" type="ORF">AWB70_01039</name>
</gene>
<dbReference type="Pfam" id="PF14359">
    <property type="entry name" value="DUF4406"/>
    <property type="match status" value="1"/>
</dbReference>
<name>A0A158FKY2_CABCO</name>
<dbReference type="AlphaFoldDB" id="A0A158FKY2"/>
<dbReference type="Proteomes" id="UP000054740">
    <property type="component" value="Unassembled WGS sequence"/>
</dbReference>
<dbReference type="InterPro" id="IPR025518">
    <property type="entry name" value="DUF4406"/>
</dbReference>
<accession>A0A158FKY2</accession>
<dbReference type="EMBL" id="FCNY02000002">
    <property type="protein sequence ID" value="SAL20415.1"/>
    <property type="molecule type" value="Genomic_DNA"/>
</dbReference>